<gene>
    <name evidence="1" type="ORF">BHAOGJBA_1278</name>
</gene>
<proteinExistence type="predicted"/>
<reference evidence="1" key="2">
    <citation type="submission" date="2021-08" db="EMBL/GenBank/DDBJ databases">
        <authorList>
            <person name="Tani A."/>
            <person name="Ola A."/>
            <person name="Ogura Y."/>
            <person name="Katsura K."/>
            <person name="Hayashi T."/>
        </authorList>
    </citation>
    <scope>NUCLEOTIDE SEQUENCE</scope>
    <source>
        <strain evidence="1">DSM 16372</strain>
    </source>
</reference>
<reference evidence="1" key="1">
    <citation type="journal article" date="2016" name="Front. Microbiol.">
        <title>Genome Sequence of the Piezophilic, Mesophilic Sulfate-Reducing Bacterium Desulfovibrio indicus J2T.</title>
        <authorList>
            <person name="Cao J."/>
            <person name="Maignien L."/>
            <person name="Shao Z."/>
            <person name="Alain K."/>
            <person name="Jebbar M."/>
        </authorList>
    </citation>
    <scope>NUCLEOTIDE SEQUENCE</scope>
    <source>
        <strain evidence="1">DSM 16372</strain>
    </source>
</reference>
<dbReference type="Proteomes" id="UP001055247">
    <property type="component" value="Unassembled WGS sequence"/>
</dbReference>
<organism evidence="1 2">
    <name type="scientific">Methylobacterium hispanicum</name>
    <dbReference type="NCBI Taxonomy" id="270350"/>
    <lineage>
        <taxon>Bacteria</taxon>
        <taxon>Pseudomonadati</taxon>
        <taxon>Pseudomonadota</taxon>
        <taxon>Alphaproteobacteria</taxon>
        <taxon>Hyphomicrobiales</taxon>
        <taxon>Methylobacteriaceae</taxon>
        <taxon>Methylobacterium</taxon>
    </lineage>
</organism>
<keyword evidence="2" id="KW-1185">Reference proteome</keyword>
<protein>
    <submittedName>
        <fullName evidence="1">Uncharacterized protein</fullName>
    </submittedName>
</protein>
<dbReference type="EMBL" id="BPQO01000004">
    <property type="protein sequence ID" value="GJD87773.1"/>
    <property type="molecule type" value="Genomic_DNA"/>
</dbReference>
<evidence type="ECO:0000313" key="2">
    <source>
        <dbReference type="Proteomes" id="UP001055247"/>
    </source>
</evidence>
<dbReference type="AlphaFoldDB" id="A0AAV4ZHI4"/>
<comment type="caution">
    <text evidence="1">The sequence shown here is derived from an EMBL/GenBank/DDBJ whole genome shotgun (WGS) entry which is preliminary data.</text>
</comment>
<name>A0AAV4ZHI4_9HYPH</name>
<sequence>MPQGDPDPFAAVSVHGLWPLVADEGAPGGLRFADLRTETPADCVSGPDELPAAEISIHTFAGTDARDAWIAAAREFGGNGLALVQAPFNSASGVQAVLAIRFDRTRAAGADLDDAVVLRRDAETVSPGRVRHSTSNIGAAWRARHLERIASDRDLVAWKDRWKSEIEAIGSVARVVHFISPDKASLPLEIDPPFGLRGRLTKSPGEVRFVLDARGMGGLAACAYAESWRMTLEARGWEAADAEAPSVRFAVLGSQEVARIAADIDVLQPAIKRLSRLSSSYASVREFLVDPDAVRVLRRLHAGLPIASSLFRDPAAQISPKTGEPQGVAASRVERLFKGGFIEPVWWRDRNGGRRDRALPVPALDEMHPVVWGLTVTGTAFVEERFEDAAETHAEDAATALAWLRGRPGTDARTPEPHEGPDAIARRVRLRDDRLVEVVSKLGTRFRPGSDLPMWPKSLAQAATALAAGILDVEGGRLVPRAASPDVPGPGA</sequence>
<evidence type="ECO:0000313" key="1">
    <source>
        <dbReference type="EMBL" id="GJD87773.1"/>
    </source>
</evidence>
<accession>A0AAV4ZHI4</accession>